<dbReference type="PROSITE" id="PS51318">
    <property type="entry name" value="TAT"/>
    <property type="match status" value="1"/>
</dbReference>
<dbReference type="InterPro" id="IPR006311">
    <property type="entry name" value="TAT_signal"/>
</dbReference>
<evidence type="ECO:0000313" key="2">
    <source>
        <dbReference type="Proteomes" id="UP000465846"/>
    </source>
</evidence>
<dbReference type="Proteomes" id="UP000465846">
    <property type="component" value="Chromosome"/>
</dbReference>
<name>A0A6C0UJD1_9EURY</name>
<dbReference type="EMBL" id="CP048739">
    <property type="protein sequence ID" value="QIB75545.1"/>
    <property type="molecule type" value="Genomic_DNA"/>
</dbReference>
<evidence type="ECO:0000313" key="1">
    <source>
        <dbReference type="EMBL" id="QIB75545.1"/>
    </source>
</evidence>
<reference evidence="1 2" key="1">
    <citation type="submission" date="2020-02" db="EMBL/GenBank/DDBJ databases">
        <title>Whole genome sequence of Halogeometricum borinquense strain wsp4.</title>
        <authorList>
            <person name="Verma D.K."/>
            <person name="Gopal K."/>
            <person name="Prasad E.S."/>
        </authorList>
    </citation>
    <scope>NUCLEOTIDE SEQUENCE [LARGE SCALE GENOMIC DNA]</scope>
    <source>
        <strain evidence="2">wsp4</strain>
    </source>
</reference>
<protein>
    <submittedName>
        <fullName evidence="1">Twin-arginine translocation signal domain-containing protein</fullName>
    </submittedName>
</protein>
<dbReference type="NCBIfam" id="TIGR01409">
    <property type="entry name" value="TAT_signal_seq"/>
    <property type="match status" value="1"/>
</dbReference>
<proteinExistence type="predicted"/>
<dbReference type="AlphaFoldDB" id="A0A6C0UJD1"/>
<dbReference type="Pfam" id="PF10518">
    <property type="entry name" value="TAT_signal"/>
    <property type="match status" value="1"/>
</dbReference>
<dbReference type="InterPro" id="IPR019546">
    <property type="entry name" value="TAT_signal_bac_arc"/>
</dbReference>
<organism evidence="1 2">
    <name type="scientific">Halogeometricum borinquense</name>
    <dbReference type="NCBI Taxonomy" id="60847"/>
    <lineage>
        <taxon>Archaea</taxon>
        <taxon>Methanobacteriati</taxon>
        <taxon>Methanobacteriota</taxon>
        <taxon>Stenosarchaea group</taxon>
        <taxon>Halobacteria</taxon>
        <taxon>Halobacteriales</taxon>
        <taxon>Haloferacaceae</taxon>
        <taxon>Halogeometricum</taxon>
    </lineage>
</organism>
<dbReference type="GeneID" id="44080801"/>
<accession>A0A6C0UJD1</accession>
<gene>
    <name evidence="1" type="ORF">G3I44_15330</name>
</gene>
<sequence length="217" mass="24360">MVSEDRNRSKNRRQFLKTAGVATAATFAIPITVTAKESSNTPFDPSDKDEVLEYIEWVDDQEDTIEQINSLSDEQVDAIGDVMTDISWSYEEVEPKSTTESTIQGYEDAHHVGKAVGSIENETTEYILEHRIDWYYDNGDDYKSVESTITPDPHGALAEYVNASKKVDKRERKDEYFINRASADFKLVGIGRQVTAEVDCKGNIYGEGETVSKNAPL</sequence>
<dbReference type="RefSeq" id="WP_163487313.1">
    <property type="nucleotide sequence ID" value="NZ_CP048739.1"/>
</dbReference>